<feature type="region of interest" description="Disordered" evidence="1">
    <location>
        <begin position="84"/>
        <end position="103"/>
    </location>
</feature>
<feature type="compositionally biased region" description="Low complexity" evidence="1">
    <location>
        <begin position="90"/>
        <end position="103"/>
    </location>
</feature>
<evidence type="ECO:0000313" key="2">
    <source>
        <dbReference type="EMBL" id="CAE2279865.1"/>
    </source>
</evidence>
<gene>
    <name evidence="2" type="ORF">OAUR00152_LOCUS36999</name>
</gene>
<dbReference type="EMBL" id="HBKQ01053852">
    <property type="protein sequence ID" value="CAE2279865.1"/>
    <property type="molecule type" value="Transcribed_RNA"/>
</dbReference>
<reference evidence="2" key="1">
    <citation type="submission" date="2021-01" db="EMBL/GenBank/DDBJ databases">
        <authorList>
            <person name="Corre E."/>
            <person name="Pelletier E."/>
            <person name="Niang G."/>
            <person name="Scheremetjew M."/>
            <person name="Finn R."/>
            <person name="Kale V."/>
            <person name="Holt S."/>
            <person name="Cochrane G."/>
            <person name="Meng A."/>
            <person name="Brown T."/>
            <person name="Cohen L."/>
        </authorList>
    </citation>
    <scope>NUCLEOTIDE SEQUENCE</scope>
    <source>
        <strain evidence="2">Isolate 1302-5</strain>
    </source>
</reference>
<sequence>MSIQFVVENLRLDSGEQPPDRRVLPSRAVDPVGQVNASGVAAHSDTEYRFHAWHRGRAARIRQCRATVTTSPHNAIVRRVMMRHRGRDASSSGQLLRGGSSHH</sequence>
<accession>A0A7S4K0H1</accession>
<proteinExistence type="predicted"/>
<dbReference type="AlphaFoldDB" id="A0A7S4K0H1"/>
<name>A0A7S4K0H1_9STRA</name>
<protein>
    <submittedName>
        <fullName evidence="2">Uncharacterized protein</fullName>
    </submittedName>
</protein>
<evidence type="ECO:0000256" key="1">
    <source>
        <dbReference type="SAM" id="MobiDB-lite"/>
    </source>
</evidence>
<organism evidence="2">
    <name type="scientific">Odontella aurita</name>
    <dbReference type="NCBI Taxonomy" id="265563"/>
    <lineage>
        <taxon>Eukaryota</taxon>
        <taxon>Sar</taxon>
        <taxon>Stramenopiles</taxon>
        <taxon>Ochrophyta</taxon>
        <taxon>Bacillariophyta</taxon>
        <taxon>Mediophyceae</taxon>
        <taxon>Biddulphiophycidae</taxon>
        <taxon>Eupodiscales</taxon>
        <taxon>Odontellaceae</taxon>
        <taxon>Odontella</taxon>
    </lineage>
</organism>